<dbReference type="EMBL" id="UINC01161389">
    <property type="protein sequence ID" value="SVD60546.1"/>
    <property type="molecule type" value="Genomic_DNA"/>
</dbReference>
<gene>
    <name evidence="1" type="ORF">METZ01_LOCUS413400</name>
</gene>
<evidence type="ECO:0000313" key="1">
    <source>
        <dbReference type="EMBL" id="SVD60546.1"/>
    </source>
</evidence>
<dbReference type="PROSITE" id="PS51257">
    <property type="entry name" value="PROKAR_LIPOPROTEIN"/>
    <property type="match status" value="1"/>
</dbReference>
<name>A0A382WNR0_9ZZZZ</name>
<accession>A0A382WNR0</accession>
<reference evidence="1" key="1">
    <citation type="submission" date="2018-05" db="EMBL/GenBank/DDBJ databases">
        <authorList>
            <person name="Lanie J.A."/>
            <person name="Ng W.-L."/>
            <person name="Kazmierczak K.M."/>
            <person name="Andrzejewski T.M."/>
            <person name="Davidsen T.M."/>
            <person name="Wayne K.J."/>
            <person name="Tettelin H."/>
            <person name="Glass J.I."/>
            <person name="Rusch D."/>
            <person name="Podicherti R."/>
            <person name="Tsui H.-C.T."/>
            <person name="Winkler M.E."/>
        </authorList>
    </citation>
    <scope>NUCLEOTIDE SEQUENCE</scope>
</reference>
<proteinExistence type="predicted"/>
<dbReference type="AlphaFoldDB" id="A0A382WNR0"/>
<protein>
    <submittedName>
        <fullName evidence="1">Uncharacterized protein</fullName>
    </submittedName>
</protein>
<organism evidence="1">
    <name type="scientific">marine metagenome</name>
    <dbReference type="NCBI Taxonomy" id="408172"/>
    <lineage>
        <taxon>unclassified sequences</taxon>
        <taxon>metagenomes</taxon>
        <taxon>ecological metagenomes</taxon>
    </lineage>
</organism>
<sequence>MGSHSNKLRSAVLGLTVLLVAGCITSGITNLTPTQIPRNTTGIYRIEMIWESNQQALRPETIQPEVQVTGHNATYPMKRTQSLTNRWETLVGPLRPEETNLFYRIKVNWKYNAIPVPRSDSQIDGPFRLRIID</sequence>